<reference evidence="3" key="1">
    <citation type="submission" date="2020-12" db="EMBL/GenBank/DDBJ databases">
        <title>Enhanced detection system for hospital associated transmission using whole genome sequencing surveillance.</title>
        <authorList>
            <person name="Harrison L.H."/>
            <person name="Van Tyne D."/>
            <person name="Marsh J.W."/>
            <person name="Griffith M.P."/>
            <person name="Snyder D.J."/>
            <person name="Cooper V.S."/>
            <person name="Mustapha M."/>
        </authorList>
    </citation>
    <scope>NUCLEOTIDE SEQUENCE</scope>
    <source>
        <strain evidence="3">PSB00042</strain>
    </source>
</reference>
<keyword evidence="2" id="KW-0812">Transmembrane</keyword>
<evidence type="ECO:0000313" key="4">
    <source>
        <dbReference type="Proteomes" id="UP000637061"/>
    </source>
</evidence>
<organism evidence="3 4">
    <name type="scientific">Pseudomonas putida</name>
    <name type="common">Arthrobacter siderocapsulatus</name>
    <dbReference type="NCBI Taxonomy" id="303"/>
    <lineage>
        <taxon>Bacteria</taxon>
        <taxon>Pseudomonadati</taxon>
        <taxon>Pseudomonadota</taxon>
        <taxon>Gammaproteobacteria</taxon>
        <taxon>Pseudomonadales</taxon>
        <taxon>Pseudomonadaceae</taxon>
        <taxon>Pseudomonas</taxon>
    </lineage>
</organism>
<evidence type="ECO:0000256" key="1">
    <source>
        <dbReference type="SAM" id="MobiDB-lite"/>
    </source>
</evidence>
<name>A0A8I1ECC9_PSEPU</name>
<dbReference type="AlphaFoldDB" id="A0A8I1ECC9"/>
<comment type="caution">
    <text evidence="3">The sequence shown here is derived from an EMBL/GenBank/DDBJ whole genome shotgun (WGS) entry which is preliminary data.</text>
</comment>
<sequence>MKKFMAFWSVVRRFRAFLTVGFLTLIPVINVLATWSYASKKVDHSWGLNNRMVANIKVGLPAFDKQTRQIWWNMFAEIVVVLVFTLVSVKINDYVYATWPAPFDQDWVTRFNLFHWYAIAAWGVSGFLIATAIVKKLNCIYQAHRSYDPEYMDEPDEGYIAKRNKAIQERLDNEAKRGTPEELDPNYIRATD</sequence>
<evidence type="ECO:0000256" key="2">
    <source>
        <dbReference type="SAM" id="Phobius"/>
    </source>
</evidence>
<feature type="transmembrane region" description="Helical" evidence="2">
    <location>
        <begin position="113"/>
        <end position="134"/>
    </location>
</feature>
<feature type="compositionally biased region" description="Basic and acidic residues" evidence="1">
    <location>
        <begin position="171"/>
        <end position="180"/>
    </location>
</feature>
<evidence type="ECO:0000313" key="3">
    <source>
        <dbReference type="EMBL" id="MBI6882688.1"/>
    </source>
</evidence>
<feature type="region of interest" description="Disordered" evidence="1">
    <location>
        <begin position="171"/>
        <end position="192"/>
    </location>
</feature>
<protein>
    <submittedName>
        <fullName evidence="3">Uncharacterized protein</fullName>
    </submittedName>
</protein>
<accession>A0A8I1ECC9</accession>
<dbReference type="EMBL" id="JAEHTE010000001">
    <property type="protein sequence ID" value="MBI6882688.1"/>
    <property type="molecule type" value="Genomic_DNA"/>
</dbReference>
<feature type="transmembrane region" description="Helical" evidence="2">
    <location>
        <begin position="70"/>
        <end position="92"/>
    </location>
</feature>
<dbReference type="Proteomes" id="UP000637061">
    <property type="component" value="Unassembled WGS sequence"/>
</dbReference>
<keyword evidence="2" id="KW-0472">Membrane</keyword>
<keyword evidence="2" id="KW-1133">Transmembrane helix</keyword>
<gene>
    <name evidence="3" type="ORF">JEU22_02075</name>
</gene>
<dbReference type="RefSeq" id="WP_198746298.1">
    <property type="nucleotide sequence ID" value="NZ_JAEHTE010000001.1"/>
</dbReference>
<proteinExistence type="predicted"/>